<gene>
    <name evidence="2" type="ORF">A3L11_07090</name>
</gene>
<evidence type="ECO:0000313" key="3">
    <source>
        <dbReference type="Proteomes" id="UP000250125"/>
    </source>
</evidence>
<feature type="transmembrane region" description="Helical" evidence="1">
    <location>
        <begin position="60"/>
        <end position="83"/>
    </location>
</feature>
<dbReference type="KEGG" id="tsl:A3L11_07090"/>
<evidence type="ECO:0000256" key="1">
    <source>
        <dbReference type="SAM" id="Phobius"/>
    </source>
</evidence>
<feature type="transmembrane region" description="Helical" evidence="1">
    <location>
        <begin position="24"/>
        <end position="48"/>
    </location>
</feature>
<keyword evidence="1" id="KW-0812">Transmembrane</keyword>
<dbReference type="Proteomes" id="UP000250125">
    <property type="component" value="Chromosome"/>
</dbReference>
<feature type="transmembrane region" description="Helical" evidence="1">
    <location>
        <begin position="118"/>
        <end position="142"/>
    </location>
</feature>
<dbReference type="InterPro" id="IPR010397">
    <property type="entry name" value="DUF996"/>
</dbReference>
<evidence type="ECO:0000313" key="2">
    <source>
        <dbReference type="EMBL" id="ASJ09004.1"/>
    </source>
</evidence>
<name>A0A2Z2MQN4_9EURY</name>
<dbReference type="AlphaFoldDB" id="A0A2Z2MQN4"/>
<organism evidence="2 3">
    <name type="scientific">Thermococcus siculi</name>
    <dbReference type="NCBI Taxonomy" id="72803"/>
    <lineage>
        <taxon>Archaea</taxon>
        <taxon>Methanobacteriati</taxon>
        <taxon>Methanobacteriota</taxon>
        <taxon>Thermococci</taxon>
        <taxon>Thermococcales</taxon>
        <taxon>Thermococcaceae</taxon>
        <taxon>Thermococcus</taxon>
    </lineage>
</organism>
<evidence type="ECO:0008006" key="4">
    <source>
        <dbReference type="Google" id="ProtNLM"/>
    </source>
</evidence>
<protein>
    <recommendedName>
        <fullName evidence="4">DUF996 domain-containing protein</fullName>
    </recommendedName>
</protein>
<proteinExistence type="predicted"/>
<dbReference type="EMBL" id="CP015103">
    <property type="protein sequence ID" value="ASJ09004.1"/>
    <property type="molecule type" value="Genomic_DNA"/>
</dbReference>
<keyword evidence="3" id="KW-1185">Reference proteome</keyword>
<reference evidence="2 3" key="1">
    <citation type="submission" date="2016-04" db="EMBL/GenBank/DDBJ databases">
        <title>Complete genome sequence of Thermococcus siculi type strain RG-20.</title>
        <authorList>
            <person name="Oger P.M."/>
        </authorList>
    </citation>
    <scope>NUCLEOTIDE SEQUENCE [LARGE SCALE GENOMIC DNA]</scope>
    <source>
        <strain evidence="2 3">RG-20</strain>
    </source>
</reference>
<sequence>MGVNVRSEKNLGMWGSILALLGGFVPYIGSVLALVGLVLVLVALHGIGKAVGDDRPFKNYLYALIAAIAMVIVIIAVVFTAFLSMTPLTETSFHVEEVHTIEPGETVITHEVGGGPSLLVGSIALVFLLVIAVVIISAYFEMRAWNAMYEITGTKEFRDAANWFKWGAITAILIVGLLLIFIARIFVILGFSNMPEELEERGPTEVPIDSPIV</sequence>
<dbReference type="Pfam" id="PF06195">
    <property type="entry name" value="DUF996"/>
    <property type="match status" value="1"/>
</dbReference>
<feature type="transmembrane region" description="Helical" evidence="1">
    <location>
        <begin position="163"/>
        <end position="191"/>
    </location>
</feature>
<keyword evidence="1" id="KW-1133">Transmembrane helix</keyword>
<accession>A0A2Z2MQN4</accession>
<keyword evidence="1" id="KW-0472">Membrane</keyword>